<keyword evidence="1" id="KW-0325">Glycoprotein</keyword>
<protein>
    <submittedName>
        <fullName evidence="5">Endoglin-like</fullName>
    </submittedName>
</protein>
<sequence>MELAFSLAVWALCLFLHTANGAGEQWNCKILPGQKIPVSAMYTSSKTVTGCLSTSPADQAHVLNVRHLGEPHIPLLTLEVEAAVNPLPPEVKVLFVLQTVGYLKIFLSFSDVFRNHLVRIYAPSSSNLISNHELMEINETNLPADSEELLWWAKKEFGNITSFAELHSPLKIHFSLGPDILGSQDCHLQEDFNARNYMECDYRPNKIKVCKVLRSQETKQAFMLQVNWVQGDAGPQLTNLNVTMECSVKDNEEDTLILQSNSGQIWNITSNHNLKIVASGRFHLNGLQGPAHYDKVPSSQSELEDFSWDRNIHIASYIEVHSASQVTVVLHNCDIKSTREPIITTDSSISGKEELKMLISLLQPWMCDQDSLDIVLAKQPFPNSSQPIFAGITLRDFQCSAKDNGTHLYLTSSVKDCLTEVDHRQHVKNEMNIILMSSADFIQVPFECIPQLPPSVEIQLSRSSEFTKLTTIIEANKIIYAQVFVNPATAESQFQIKECWLQLEGEWKVPLTLQDFSSDPTINILMSAQESPGMKTHQFSFIYKAEEGRLAQPANLKCLLCLQL</sequence>
<dbReference type="KEGG" id="gsh:117368040"/>
<feature type="signal peptide" evidence="2">
    <location>
        <begin position="1"/>
        <end position="21"/>
    </location>
</feature>
<keyword evidence="4" id="KW-1185">Reference proteome</keyword>
<dbReference type="GeneID" id="117368040"/>
<evidence type="ECO:0000313" key="5">
    <source>
        <dbReference type="RefSeq" id="XP_033817177.1"/>
    </source>
</evidence>
<reference evidence="5" key="1">
    <citation type="submission" date="2025-08" db="UniProtKB">
        <authorList>
            <consortium name="RefSeq"/>
        </authorList>
    </citation>
    <scope>IDENTIFICATION</scope>
</reference>
<keyword evidence="2" id="KW-0732">Signal</keyword>
<evidence type="ECO:0000256" key="1">
    <source>
        <dbReference type="ARBA" id="ARBA00023180"/>
    </source>
</evidence>
<dbReference type="InterPro" id="IPR058899">
    <property type="entry name" value="TGFBR3/Endoglin-like_N"/>
</dbReference>
<accession>A0A6P8SFR1</accession>
<name>A0A6P8SFR1_GEOSA</name>
<feature type="chain" id="PRO_5027636053" evidence="2">
    <location>
        <begin position="22"/>
        <end position="564"/>
    </location>
</feature>
<dbReference type="InParanoid" id="A0A6P8SFR1"/>
<evidence type="ECO:0000256" key="2">
    <source>
        <dbReference type="SAM" id="SignalP"/>
    </source>
</evidence>
<gene>
    <name evidence="5" type="primary">LOC117368040</name>
</gene>
<evidence type="ECO:0000313" key="4">
    <source>
        <dbReference type="Proteomes" id="UP000515159"/>
    </source>
</evidence>
<dbReference type="AlphaFoldDB" id="A0A6P8SFR1"/>
<evidence type="ECO:0000259" key="3">
    <source>
        <dbReference type="Pfam" id="PF26060"/>
    </source>
</evidence>
<dbReference type="Pfam" id="PF26060">
    <property type="entry name" value="TGFBR3_N"/>
    <property type="match status" value="1"/>
</dbReference>
<organism evidence="4 5">
    <name type="scientific">Geotrypetes seraphini</name>
    <name type="common">Gaboon caecilian</name>
    <name type="synonym">Caecilia seraphini</name>
    <dbReference type="NCBI Taxonomy" id="260995"/>
    <lineage>
        <taxon>Eukaryota</taxon>
        <taxon>Metazoa</taxon>
        <taxon>Chordata</taxon>
        <taxon>Craniata</taxon>
        <taxon>Vertebrata</taxon>
        <taxon>Euteleostomi</taxon>
        <taxon>Amphibia</taxon>
        <taxon>Gymnophiona</taxon>
        <taxon>Geotrypetes</taxon>
    </lineage>
</organism>
<dbReference type="RefSeq" id="XP_033817177.1">
    <property type="nucleotide sequence ID" value="XM_033961286.1"/>
</dbReference>
<feature type="domain" description="TGFBR3/Endoglin-like N-terminal" evidence="3">
    <location>
        <begin position="44"/>
        <end position="199"/>
    </location>
</feature>
<dbReference type="OrthoDB" id="10072329at2759"/>
<dbReference type="Proteomes" id="UP000515159">
    <property type="component" value="Chromosome 10"/>
</dbReference>
<proteinExistence type="predicted"/>